<organism evidence="1 2">
    <name type="scientific">Candidatus Portnoybacteria bacterium CG06_land_8_20_14_3_00_39_12</name>
    <dbReference type="NCBI Taxonomy" id="1974809"/>
    <lineage>
        <taxon>Bacteria</taxon>
        <taxon>Candidatus Portnoyibacteriota</taxon>
    </lineage>
</organism>
<evidence type="ECO:0000313" key="1">
    <source>
        <dbReference type="EMBL" id="PIU75140.1"/>
    </source>
</evidence>
<dbReference type="Pfam" id="PF11104">
    <property type="entry name" value="PilM_2"/>
    <property type="match status" value="1"/>
</dbReference>
<dbReference type="InterPro" id="IPR050696">
    <property type="entry name" value="FtsA/MreB"/>
</dbReference>
<dbReference type="InterPro" id="IPR005883">
    <property type="entry name" value="PilM"/>
</dbReference>
<dbReference type="InterPro" id="IPR043129">
    <property type="entry name" value="ATPase_NBD"/>
</dbReference>
<evidence type="ECO:0008006" key="3">
    <source>
        <dbReference type="Google" id="ProtNLM"/>
    </source>
</evidence>
<dbReference type="Gene3D" id="3.30.1490.300">
    <property type="match status" value="1"/>
</dbReference>
<name>A0A2M7AWX7_9BACT</name>
<reference evidence="2" key="1">
    <citation type="submission" date="2017-09" db="EMBL/GenBank/DDBJ databases">
        <title>Depth-based differentiation of microbial function through sediment-hosted aquifers and enrichment of novel symbionts in the deep terrestrial subsurface.</title>
        <authorList>
            <person name="Probst A.J."/>
            <person name="Ladd B."/>
            <person name="Jarett J.K."/>
            <person name="Geller-Mcgrath D.E."/>
            <person name="Sieber C.M.K."/>
            <person name="Emerson J.B."/>
            <person name="Anantharaman K."/>
            <person name="Thomas B.C."/>
            <person name="Malmstrom R."/>
            <person name="Stieglmeier M."/>
            <person name="Klingl A."/>
            <person name="Woyke T."/>
            <person name="Ryan C.M."/>
            <person name="Banfield J.F."/>
        </authorList>
    </citation>
    <scope>NUCLEOTIDE SEQUENCE [LARGE SCALE GENOMIC DNA]</scope>
</reference>
<comment type="caution">
    <text evidence="1">The sequence shown here is derived from an EMBL/GenBank/DDBJ whole genome shotgun (WGS) entry which is preliminary data.</text>
</comment>
<dbReference type="EMBL" id="PEVY01000050">
    <property type="protein sequence ID" value="PIU75140.1"/>
    <property type="molecule type" value="Genomic_DNA"/>
</dbReference>
<accession>A0A2M7AWX7</accession>
<dbReference type="CDD" id="cd24049">
    <property type="entry name" value="ASKHA_NBD_PilM"/>
    <property type="match status" value="1"/>
</dbReference>
<gene>
    <name evidence="1" type="ORF">COS76_02365</name>
</gene>
<dbReference type="PANTHER" id="PTHR32432:SF3">
    <property type="entry name" value="ETHANOLAMINE UTILIZATION PROTEIN EUTJ"/>
    <property type="match status" value="1"/>
</dbReference>
<dbReference type="PANTHER" id="PTHR32432">
    <property type="entry name" value="CELL DIVISION PROTEIN FTSA-RELATED"/>
    <property type="match status" value="1"/>
</dbReference>
<proteinExistence type="predicted"/>
<dbReference type="SUPFAM" id="SSF53067">
    <property type="entry name" value="Actin-like ATPase domain"/>
    <property type="match status" value="2"/>
</dbReference>
<dbReference type="AlphaFoldDB" id="A0A2M7AWX7"/>
<dbReference type="Gene3D" id="3.30.420.40">
    <property type="match status" value="2"/>
</dbReference>
<dbReference type="Proteomes" id="UP000228775">
    <property type="component" value="Unassembled WGS sequence"/>
</dbReference>
<sequence length="403" mass="44224">MFDFLKKKVGSRLGLDIGTSTLKMVEISQEADGRHLKNYAFLDLFLSSQAKALARCEATDIMSEQSLVSLIKGFLKKGDFSSREVVVSVPVFSSFFTVISLPAMSESELESAIRYEAKKYVPLPLDEFELDWLISSSQSAISESGATGELKSGKRLEVLLVAVPREIVQRLSRIVAGLGLKLSAMEAENFSLVRALQNQINQLTQELKTKIVVAKQDVHRIKTNCLVLDAGARSSNLIWLQDNLVRLVHFIDYSGNRVTNFLAEKTHSGFGEIEEIKRTRKLVGVRVGSDLIRNTNEDEAVIQNGLDQLKPVFGKVVSEIKAVVDSAQAGTIVKGQSLDPPHFCLLSGGSVNLTVFQDYLKQNLDIPVFMANPFIGLSVPQGAEDYLSDLGPSMSVAVGLAMR</sequence>
<protein>
    <recommendedName>
        <fullName evidence="3">SHS2 domain-containing protein</fullName>
    </recommendedName>
</protein>
<evidence type="ECO:0000313" key="2">
    <source>
        <dbReference type="Proteomes" id="UP000228775"/>
    </source>
</evidence>